<reference evidence="2 3" key="1">
    <citation type="submission" date="2018-01" db="EMBL/GenBank/DDBJ databases">
        <title>Draft genome sequences of Chryseobacterium lactis NCTC11390, Chryseobacterium oncorhynchi 701B-08, and Chryseobacterium viscerum 687B-08.</title>
        <authorList>
            <person name="Jeong J.-J."/>
            <person name="Lee Y.J."/>
            <person name="Park B."/>
            <person name="Choi I.-G."/>
            <person name="Kim K.D."/>
        </authorList>
    </citation>
    <scope>NUCLEOTIDE SEQUENCE [LARGE SCALE GENOMIC DNA]</scope>
    <source>
        <strain evidence="2 3">NCTC11390</strain>
    </source>
</reference>
<accession>A0A3G6RNX9</accession>
<dbReference type="AlphaFoldDB" id="A0A3G6RNX9"/>
<organism evidence="2 3">
    <name type="scientific">Chryseobacterium lactis</name>
    <dbReference type="NCBI Taxonomy" id="1241981"/>
    <lineage>
        <taxon>Bacteria</taxon>
        <taxon>Pseudomonadati</taxon>
        <taxon>Bacteroidota</taxon>
        <taxon>Flavobacteriia</taxon>
        <taxon>Flavobacteriales</taxon>
        <taxon>Weeksellaceae</taxon>
        <taxon>Chryseobacterium group</taxon>
        <taxon>Chryseobacterium</taxon>
    </lineage>
</organism>
<protein>
    <recommendedName>
        <fullName evidence="5">C1q domain-containing protein</fullName>
    </recommendedName>
</protein>
<name>A0A3G6RNX9_CHRLC</name>
<evidence type="ECO:0000313" key="3">
    <source>
        <dbReference type="Proteomes" id="UP000236262"/>
    </source>
</evidence>
<evidence type="ECO:0000313" key="2">
    <source>
        <dbReference type="EMBL" id="PNW11599.1"/>
    </source>
</evidence>
<proteinExistence type="predicted"/>
<reference evidence="1 4" key="2">
    <citation type="submission" date="2018-11" db="EMBL/GenBank/DDBJ databases">
        <title>Proposal to divide the Flavobacteriaceae and reorganize its genera based on Amino Acid Identity values calculated from whole genome sequences.</title>
        <authorList>
            <person name="Nicholson A.C."/>
            <person name="Gulvik C.A."/>
            <person name="Whitney A.M."/>
            <person name="Humrighouse B.W."/>
            <person name="Bell M."/>
            <person name="Holmes B."/>
            <person name="Steigerwalt A.G."/>
            <person name="Villarma A."/>
            <person name="Sheth M."/>
            <person name="Batra D."/>
            <person name="Pryor J."/>
            <person name="Bernardet J.-F."/>
            <person name="Hugo C."/>
            <person name="Kampfer P."/>
            <person name="Newman J."/>
            <person name="McQuiston J.R."/>
        </authorList>
    </citation>
    <scope>NUCLEOTIDE SEQUENCE [LARGE SCALE GENOMIC DNA]</scope>
    <source>
        <strain evidence="1 4">KC_1864</strain>
    </source>
</reference>
<keyword evidence="4" id="KW-1185">Reference proteome</keyword>
<evidence type="ECO:0000313" key="1">
    <source>
        <dbReference type="EMBL" id="AZA83440.1"/>
    </source>
</evidence>
<dbReference type="Proteomes" id="UP000236262">
    <property type="component" value="Unassembled WGS sequence"/>
</dbReference>
<dbReference type="EMBL" id="CP033924">
    <property type="protein sequence ID" value="AZA83440.1"/>
    <property type="molecule type" value="Genomic_DNA"/>
</dbReference>
<dbReference type="EMBL" id="PPEH01000011">
    <property type="protein sequence ID" value="PNW11599.1"/>
    <property type="molecule type" value="Genomic_DNA"/>
</dbReference>
<evidence type="ECO:0008006" key="5">
    <source>
        <dbReference type="Google" id="ProtNLM"/>
    </source>
</evidence>
<evidence type="ECO:0000313" key="4">
    <source>
        <dbReference type="Proteomes" id="UP000279972"/>
    </source>
</evidence>
<gene>
    <name evidence="2" type="ORF">C1637_21045</name>
    <name evidence="1" type="ORF">EG342_16815</name>
</gene>
<sequence>MYSQFGINTTTPQKTLHVNGDLEVDNEISVGGDAQTAGDSGLAGQTLVSNGPGQPPVWKDISLAPDQPGTVIVVNGQFLIAQEITVQISADYSGQASANTAIPLPIGNLNNEILDNNNTYSGSATSNSFQVVADGVYQIYVNMQLTTTANTYPMIGIWDDTTGSWVTNVNDLFIAGNFQSYTIITSVPMFASRTYSFRAQNTANYTIKQLSGGTTGSGPVSQVTVRRLK</sequence>
<dbReference type="KEGG" id="clac:EG342_16815"/>
<dbReference type="Proteomes" id="UP000279972">
    <property type="component" value="Chromosome"/>
</dbReference>